<proteinExistence type="predicted"/>
<protein>
    <recommendedName>
        <fullName evidence="5">Sporulation lipoprotein YhcN/YlaJ (Spore_YhcN_YlaJ)</fullName>
    </recommendedName>
</protein>
<feature type="region of interest" description="Disordered" evidence="1">
    <location>
        <begin position="46"/>
        <end position="108"/>
    </location>
</feature>
<keyword evidence="4" id="KW-1185">Reference proteome</keyword>
<dbReference type="AlphaFoldDB" id="A0A841PKX8"/>
<dbReference type="Proteomes" id="UP000568839">
    <property type="component" value="Unassembled WGS sequence"/>
</dbReference>
<evidence type="ECO:0000256" key="1">
    <source>
        <dbReference type="SAM" id="MobiDB-lite"/>
    </source>
</evidence>
<keyword evidence="2" id="KW-0732">Signal</keyword>
<dbReference type="RefSeq" id="WP_184403390.1">
    <property type="nucleotide sequence ID" value="NZ_JACHHJ010000001.1"/>
</dbReference>
<comment type="caution">
    <text evidence="3">The sequence shown here is derived from an EMBL/GenBank/DDBJ whole genome shotgun (WGS) entry which is preliminary data.</text>
</comment>
<feature type="compositionally biased region" description="Polar residues" evidence="1">
    <location>
        <begin position="87"/>
        <end position="98"/>
    </location>
</feature>
<evidence type="ECO:0000313" key="3">
    <source>
        <dbReference type="EMBL" id="MBB6449517.1"/>
    </source>
</evidence>
<dbReference type="InterPro" id="IPR019076">
    <property type="entry name" value="Spore_lipoprot_YhcN/YlaJ-like"/>
</dbReference>
<evidence type="ECO:0000256" key="2">
    <source>
        <dbReference type="SAM" id="SignalP"/>
    </source>
</evidence>
<feature type="compositionally biased region" description="Low complexity" evidence="1">
    <location>
        <begin position="128"/>
        <end position="137"/>
    </location>
</feature>
<reference evidence="3 4" key="1">
    <citation type="submission" date="2020-08" db="EMBL/GenBank/DDBJ databases">
        <title>Genomic Encyclopedia of Type Strains, Phase IV (KMG-IV): sequencing the most valuable type-strain genomes for metagenomic binning, comparative biology and taxonomic classification.</title>
        <authorList>
            <person name="Goeker M."/>
        </authorList>
    </citation>
    <scope>NUCLEOTIDE SEQUENCE [LARGE SCALE GENOMIC DNA]</scope>
    <source>
        <strain evidence="3 4">DSM 21769</strain>
    </source>
</reference>
<name>A0A841PKX8_9BACL</name>
<feature type="chain" id="PRO_5039568839" description="Sporulation lipoprotein YhcN/YlaJ (Spore_YhcN_YlaJ)" evidence="2">
    <location>
        <begin position="20"/>
        <end position="270"/>
    </location>
</feature>
<evidence type="ECO:0000313" key="4">
    <source>
        <dbReference type="Proteomes" id="UP000568839"/>
    </source>
</evidence>
<sequence>MKKMALSVTAFSIITAGLAGCGTADDNAAGPNGGNTGMNQVDNQQQAAWDNERGDRGEGPITDMFTVDDRTDRGNQVNQQGQGDGTRNLNDGQGSFYYNNPRDVADGNMYTDQERDANFQRGDRYETGNAGNNGNAGMQNDHGQLNANNQNDDNEAQELASKIEEEVNDMDNVDNSHVVVDDQHVVVGIQTNGDDTDDTIQHIEQEIEDEMDADKEVFVTDDEDNFEELGNIQNDLAEGTGNALEETEQTLTDMIEDLGDAAQRPFERSR</sequence>
<evidence type="ECO:0008006" key="5">
    <source>
        <dbReference type="Google" id="ProtNLM"/>
    </source>
</evidence>
<feature type="signal peptide" evidence="2">
    <location>
        <begin position="1"/>
        <end position="19"/>
    </location>
</feature>
<accession>A0A841PKX8</accession>
<feature type="region of interest" description="Disordered" evidence="1">
    <location>
        <begin position="122"/>
        <end position="156"/>
    </location>
</feature>
<dbReference type="Pfam" id="PF09580">
    <property type="entry name" value="Spore_YhcN_YlaJ"/>
    <property type="match status" value="1"/>
</dbReference>
<dbReference type="PROSITE" id="PS51257">
    <property type="entry name" value="PROKAR_LIPOPROTEIN"/>
    <property type="match status" value="1"/>
</dbReference>
<organism evidence="3 4">
    <name type="scientific">Geomicrobium halophilum</name>
    <dbReference type="NCBI Taxonomy" id="549000"/>
    <lineage>
        <taxon>Bacteria</taxon>
        <taxon>Bacillati</taxon>
        <taxon>Bacillota</taxon>
        <taxon>Bacilli</taxon>
        <taxon>Bacillales</taxon>
        <taxon>Geomicrobium</taxon>
    </lineage>
</organism>
<dbReference type="EMBL" id="JACHHJ010000001">
    <property type="protein sequence ID" value="MBB6449517.1"/>
    <property type="molecule type" value="Genomic_DNA"/>
</dbReference>
<gene>
    <name evidence="3" type="ORF">HNR44_001466</name>
</gene>